<evidence type="ECO:0000259" key="11">
    <source>
        <dbReference type="PROSITE" id="PS50119"/>
    </source>
</evidence>
<evidence type="ECO:0000256" key="3">
    <source>
        <dbReference type="ARBA" id="ARBA00022737"/>
    </source>
</evidence>
<keyword evidence="13" id="KW-1185">Reference proteome</keyword>
<evidence type="ECO:0000256" key="9">
    <source>
        <dbReference type="PROSITE-ProRule" id="PRU00024"/>
    </source>
</evidence>
<reference evidence="12" key="1">
    <citation type="journal article" date="2021" name="bioRxiv">
        <title>Whole Genome Assembly and Annotation of Northern Wild Rice, Zizania palustris L., Supports a Whole Genome Duplication in the Zizania Genus.</title>
        <authorList>
            <person name="Haas M."/>
            <person name="Kono T."/>
            <person name="Macchietto M."/>
            <person name="Millas R."/>
            <person name="McGilp L."/>
            <person name="Shao M."/>
            <person name="Duquette J."/>
            <person name="Hirsch C.N."/>
            <person name="Kimball J."/>
        </authorList>
    </citation>
    <scope>NUCLEOTIDE SEQUENCE</scope>
    <source>
        <tissue evidence="12">Fresh leaf tissue</tissue>
    </source>
</reference>
<dbReference type="SMART" id="SM00336">
    <property type="entry name" value="BBOX"/>
    <property type="match status" value="2"/>
</dbReference>
<gene>
    <name evidence="12" type="ORF">GUJ93_ZPchr0010g8503</name>
</gene>
<feature type="compositionally biased region" description="Basic residues" evidence="10">
    <location>
        <begin position="176"/>
        <end position="199"/>
    </location>
</feature>
<dbReference type="GO" id="GO:0006355">
    <property type="term" value="P:regulation of DNA-templated transcription"/>
    <property type="evidence" value="ECO:0007669"/>
    <property type="project" value="TreeGrafter"/>
</dbReference>
<comment type="caution">
    <text evidence="12">The sequence shown here is derived from an EMBL/GenBank/DDBJ whole genome shotgun (WGS) entry which is preliminary data.</text>
</comment>
<dbReference type="InterPro" id="IPR000315">
    <property type="entry name" value="Znf_B-box"/>
</dbReference>
<dbReference type="PANTHER" id="PTHR31832:SF9">
    <property type="entry name" value="OS05G0204600 PROTEIN"/>
    <property type="match status" value="1"/>
</dbReference>
<feature type="region of interest" description="Disordered" evidence="10">
    <location>
        <begin position="103"/>
        <end position="284"/>
    </location>
</feature>
<keyword evidence="8" id="KW-0539">Nucleus</keyword>
<keyword evidence="6" id="KW-0805">Transcription regulation</keyword>
<feature type="domain" description="B box-type" evidence="11">
    <location>
        <begin position="1"/>
        <end position="47"/>
    </location>
</feature>
<dbReference type="AlphaFoldDB" id="A0A8J5W898"/>
<sequence>MKVLCSVCEAAEASVLCCADEAALCTCRDSKVHAANRLARKHQRIPLLAPCAVSAVAAQECHAYFFCLEDRALLCRSCDVIVHTANAFVSAHRRFLLTGVQVGQEQEDPSPDTPEPSSLLSPPPSKGDPAPLCSEGGFSWEAEPTPAMDASSLPDCHFPKPLANPPPPSRTTPRAIPHRRHPAPRAIPHRRHPSLRRRPAPPPSRTAAIPHHAPSRTTPPSRLHRFAPPRSEPRAAVRRGRSAAPPRSEPCIASPRSERRTAEVGAPRRRGRSPAPPRSEPTPP</sequence>
<dbReference type="PANTHER" id="PTHR31832">
    <property type="entry name" value="B-BOX ZINC FINGER PROTEIN 22"/>
    <property type="match status" value="1"/>
</dbReference>
<dbReference type="CDD" id="cd19821">
    <property type="entry name" value="Bbox1_BBX-like"/>
    <property type="match status" value="1"/>
</dbReference>
<dbReference type="GO" id="GO:0009640">
    <property type="term" value="P:photomorphogenesis"/>
    <property type="evidence" value="ECO:0007669"/>
    <property type="project" value="TreeGrafter"/>
</dbReference>
<keyword evidence="4 9" id="KW-0863">Zinc-finger</keyword>
<evidence type="ECO:0000313" key="13">
    <source>
        <dbReference type="Proteomes" id="UP000729402"/>
    </source>
</evidence>
<protein>
    <recommendedName>
        <fullName evidence="11">B box-type domain-containing protein</fullName>
    </recommendedName>
</protein>
<proteinExistence type="predicted"/>
<organism evidence="12 13">
    <name type="scientific">Zizania palustris</name>
    <name type="common">Northern wild rice</name>
    <dbReference type="NCBI Taxonomy" id="103762"/>
    <lineage>
        <taxon>Eukaryota</taxon>
        <taxon>Viridiplantae</taxon>
        <taxon>Streptophyta</taxon>
        <taxon>Embryophyta</taxon>
        <taxon>Tracheophyta</taxon>
        <taxon>Spermatophyta</taxon>
        <taxon>Magnoliopsida</taxon>
        <taxon>Liliopsida</taxon>
        <taxon>Poales</taxon>
        <taxon>Poaceae</taxon>
        <taxon>BOP clade</taxon>
        <taxon>Oryzoideae</taxon>
        <taxon>Oryzeae</taxon>
        <taxon>Zizaniinae</taxon>
        <taxon>Zizania</taxon>
    </lineage>
</organism>
<keyword evidence="3" id="KW-0677">Repeat</keyword>
<dbReference type="GO" id="GO:0005634">
    <property type="term" value="C:nucleus"/>
    <property type="evidence" value="ECO:0007669"/>
    <property type="project" value="UniProtKB-SubCell"/>
</dbReference>
<feature type="compositionally biased region" description="Pro residues" evidence="10">
    <location>
        <begin position="274"/>
        <end position="284"/>
    </location>
</feature>
<evidence type="ECO:0000256" key="2">
    <source>
        <dbReference type="ARBA" id="ARBA00022723"/>
    </source>
</evidence>
<accession>A0A8J5W898</accession>
<dbReference type="OrthoDB" id="153872at2759"/>
<evidence type="ECO:0000256" key="4">
    <source>
        <dbReference type="ARBA" id="ARBA00022771"/>
    </source>
</evidence>
<dbReference type="Proteomes" id="UP000729402">
    <property type="component" value="Unassembled WGS sequence"/>
</dbReference>
<keyword evidence="7" id="KW-0804">Transcription</keyword>
<keyword evidence="5" id="KW-0862">Zinc</keyword>
<evidence type="ECO:0000256" key="7">
    <source>
        <dbReference type="ARBA" id="ARBA00023163"/>
    </source>
</evidence>
<comment type="subcellular location">
    <subcellularLocation>
        <location evidence="1">Nucleus</location>
    </subcellularLocation>
</comment>
<evidence type="ECO:0000256" key="5">
    <source>
        <dbReference type="ARBA" id="ARBA00022833"/>
    </source>
</evidence>
<dbReference type="EMBL" id="JAAALK010000082">
    <property type="protein sequence ID" value="KAG8084831.1"/>
    <property type="molecule type" value="Genomic_DNA"/>
</dbReference>
<reference evidence="12" key="2">
    <citation type="submission" date="2021-02" db="EMBL/GenBank/DDBJ databases">
        <authorList>
            <person name="Kimball J.A."/>
            <person name="Haas M.W."/>
            <person name="Macchietto M."/>
            <person name="Kono T."/>
            <person name="Duquette J."/>
            <person name="Shao M."/>
        </authorList>
    </citation>
    <scope>NUCLEOTIDE SEQUENCE</scope>
    <source>
        <tissue evidence="12">Fresh leaf tissue</tissue>
    </source>
</reference>
<evidence type="ECO:0000256" key="6">
    <source>
        <dbReference type="ARBA" id="ARBA00023015"/>
    </source>
</evidence>
<evidence type="ECO:0000313" key="12">
    <source>
        <dbReference type="EMBL" id="KAG8084831.1"/>
    </source>
</evidence>
<dbReference type="InterPro" id="IPR049808">
    <property type="entry name" value="CONSTANS-like_Bbox1"/>
</dbReference>
<dbReference type="GO" id="GO:0008270">
    <property type="term" value="F:zinc ion binding"/>
    <property type="evidence" value="ECO:0007669"/>
    <property type="project" value="UniProtKB-KW"/>
</dbReference>
<dbReference type="PROSITE" id="PS50119">
    <property type="entry name" value="ZF_BBOX"/>
    <property type="match status" value="1"/>
</dbReference>
<name>A0A8J5W898_ZIZPA</name>
<dbReference type="InterPro" id="IPR051979">
    <property type="entry name" value="B-box_zinc_finger"/>
</dbReference>
<evidence type="ECO:0000256" key="10">
    <source>
        <dbReference type="SAM" id="MobiDB-lite"/>
    </source>
</evidence>
<evidence type="ECO:0000256" key="8">
    <source>
        <dbReference type="ARBA" id="ARBA00023242"/>
    </source>
</evidence>
<evidence type="ECO:0000256" key="1">
    <source>
        <dbReference type="ARBA" id="ARBA00004123"/>
    </source>
</evidence>
<keyword evidence="2" id="KW-0479">Metal-binding</keyword>